<dbReference type="Pfam" id="PF02602">
    <property type="entry name" value="HEM4"/>
    <property type="match status" value="1"/>
</dbReference>
<comment type="caution">
    <text evidence="11">The sequence shown here is derived from an EMBL/GenBank/DDBJ whole genome shotgun (WGS) entry which is preliminary data.</text>
</comment>
<name>A0A7C9PHR6_9BURK</name>
<feature type="domain" description="Tetrapyrrole biosynthesis uroporphyrinogen III synthase" evidence="10">
    <location>
        <begin position="31"/>
        <end position="251"/>
    </location>
</feature>
<proteinExistence type="inferred from homology"/>
<dbReference type="EMBL" id="JAAGOH010000010">
    <property type="protein sequence ID" value="NDY91551.1"/>
    <property type="molecule type" value="Genomic_DNA"/>
</dbReference>
<dbReference type="InterPro" id="IPR039793">
    <property type="entry name" value="UROS/Hem4"/>
</dbReference>
<dbReference type="UniPathway" id="UPA00251">
    <property type="reaction ID" value="UER00320"/>
</dbReference>
<dbReference type="EC" id="4.2.1.75" evidence="3 9"/>
<dbReference type="GO" id="GO:0004852">
    <property type="term" value="F:uroporphyrinogen-III synthase activity"/>
    <property type="evidence" value="ECO:0007669"/>
    <property type="project" value="UniProtKB-UniRule"/>
</dbReference>
<comment type="pathway">
    <text evidence="1 9">Porphyrin-containing compound metabolism; protoporphyrin-IX biosynthesis; coproporphyrinogen-III from 5-aminolevulinate: step 3/4.</text>
</comment>
<evidence type="ECO:0000256" key="3">
    <source>
        <dbReference type="ARBA" id="ARBA00013109"/>
    </source>
</evidence>
<evidence type="ECO:0000256" key="1">
    <source>
        <dbReference type="ARBA" id="ARBA00004772"/>
    </source>
</evidence>
<dbReference type="GO" id="GO:0006782">
    <property type="term" value="P:protoporphyrinogen IX biosynthetic process"/>
    <property type="evidence" value="ECO:0007669"/>
    <property type="project" value="UniProtKB-UniRule"/>
</dbReference>
<gene>
    <name evidence="11" type="ORF">G3A44_10175</name>
</gene>
<comment type="catalytic activity">
    <reaction evidence="8 9">
        <text>hydroxymethylbilane = uroporphyrinogen III + H2O</text>
        <dbReference type="Rhea" id="RHEA:18965"/>
        <dbReference type="ChEBI" id="CHEBI:15377"/>
        <dbReference type="ChEBI" id="CHEBI:57308"/>
        <dbReference type="ChEBI" id="CHEBI:57845"/>
        <dbReference type="EC" id="4.2.1.75"/>
    </reaction>
</comment>
<evidence type="ECO:0000313" key="11">
    <source>
        <dbReference type="EMBL" id="NDY91551.1"/>
    </source>
</evidence>
<keyword evidence="5 9" id="KW-0627">Porphyrin biosynthesis</keyword>
<protein>
    <recommendedName>
        <fullName evidence="7 9">Uroporphyrinogen-III synthase</fullName>
        <ecNumber evidence="3 9">4.2.1.75</ecNumber>
    </recommendedName>
</protein>
<dbReference type="PANTHER" id="PTHR38042">
    <property type="entry name" value="UROPORPHYRINOGEN-III SYNTHASE, CHLOROPLASTIC"/>
    <property type="match status" value="1"/>
</dbReference>
<sequence>MSPDASAPGFLQPSPSPWLALVTRPQAQAQEWVSKLRARGQAAQALPLLAIQGAPNPAALRAAVAAWPTQVQVMFVSPNAVHCFRQALGPDWCWPAGARALATGPGTVAALCAAGVPQAAIVAPGPQSPQFDSEALWALVAQEDWPGREVWIVRGEGGRDWLARTLDQAGARVHTLQAYARVRPVWGEPEQAVLQALRAQPARARWLISSSEALDHLAALTGPWPWHQSTALASHPRIEQACQRFGFGRVLPVGVGLEAALAVLTADRGA</sequence>
<evidence type="ECO:0000259" key="10">
    <source>
        <dbReference type="Pfam" id="PF02602"/>
    </source>
</evidence>
<evidence type="ECO:0000256" key="6">
    <source>
        <dbReference type="ARBA" id="ARBA00037589"/>
    </source>
</evidence>
<dbReference type="RefSeq" id="WP_163457405.1">
    <property type="nucleotide sequence ID" value="NZ_JAAGOH010000010.1"/>
</dbReference>
<dbReference type="InterPro" id="IPR036108">
    <property type="entry name" value="4pyrrol_syn_uPrphyn_synt_sf"/>
</dbReference>
<evidence type="ECO:0000256" key="5">
    <source>
        <dbReference type="ARBA" id="ARBA00023244"/>
    </source>
</evidence>
<dbReference type="CDD" id="cd06578">
    <property type="entry name" value="HemD"/>
    <property type="match status" value="1"/>
</dbReference>
<evidence type="ECO:0000256" key="8">
    <source>
        <dbReference type="ARBA" id="ARBA00048617"/>
    </source>
</evidence>
<dbReference type="Gene3D" id="3.40.50.10090">
    <property type="match status" value="2"/>
</dbReference>
<dbReference type="Proteomes" id="UP000484255">
    <property type="component" value="Unassembled WGS sequence"/>
</dbReference>
<dbReference type="InterPro" id="IPR003754">
    <property type="entry name" value="4pyrrol_synth_uPrphyn_synth"/>
</dbReference>
<evidence type="ECO:0000256" key="2">
    <source>
        <dbReference type="ARBA" id="ARBA00008133"/>
    </source>
</evidence>
<comment type="similarity">
    <text evidence="2 9">Belongs to the uroporphyrinogen-III synthase family.</text>
</comment>
<reference evidence="11 12" key="1">
    <citation type="submission" date="2020-02" db="EMBL/GenBank/DDBJ databases">
        <title>Ideonella bacterium strain TBM-1.</title>
        <authorList>
            <person name="Chen W.-M."/>
        </authorList>
    </citation>
    <scope>NUCLEOTIDE SEQUENCE [LARGE SCALE GENOMIC DNA]</scope>
    <source>
        <strain evidence="11 12">TBM-1</strain>
    </source>
</reference>
<organism evidence="11 12">
    <name type="scientific">Ideonella livida</name>
    <dbReference type="NCBI Taxonomy" id="2707176"/>
    <lineage>
        <taxon>Bacteria</taxon>
        <taxon>Pseudomonadati</taxon>
        <taxon>Pseudomonadota</taxon>
        <taxon>Betaproteobacteria</taxon>
        <taxon>Burkholderiales</taxon>
        <taxon>Sphaerotilaceae</taxon>
        <taxon>Ideonella</taxon>
    </lineage>
</organism>
<evidence type="ECO:0000256" key="4">
    <source>
        <dbReference type="ARBA" id="ARBA00023239"/>
    </source>
</evidence>
<keyword evidence="12" id="KW-1185">Reference proteome</keyword>
<evidence type="ECO:0000313" key="12">
    <source>
        <dbReference type="Proteomes" id="UP000484255"/>
    </source>
</evidence>
<dbReference type="GO" id="GO:0006780">
    <property type="term" value="P:uroporphyrinogen III biosynthetic process"/>
    <property type="evidence" value="ECO:0007669"/>
    <property type="project" value="UniProtKB-UniRule"/>
</dbReference>
<accession>A0A7C9PHR6</accession>
<evidence type="ECO:0000256" key="9">
    <source>
        <dbReference type="RuleBase" id="RU366031"/>
    </source>
</evidence>
<evidence type="ECO:0000256" key="7">
    <source>
        <dbReference type="ARBA" id="ARBA00040167"/>
    </source>
</evidence>
<dbReference type="SUPFAM" id="SSF69618">
    <property type="entry name" value="HemD-like"/>
    <property type="match status" value="1"/>
</dbReference>
<dbReference type="PANTHER" id="PTHR38042:SF1">
    <property type="entry name" value="UROPORPHYRINOGEN-III SYNTHASE, CHLOROPLASTIC"/>
    <property type="match status" value="1"/>
</dbReference>
<dbReference type="AlphaFoldDB" id="A0A7C9PHR6"/>
<keyword evidence="4 9" id="KW-0456">Lyase</keyword>
<comment type="function">
    <text evidence="6 9">Catalyzes cyclization of the linear tetrapyrrole, hydroxymethylbilane, to the macrocyclic uroporphyrinogen III.</text>
</comment>